<gene>
    <name evidence="1" type="ORF">Q31b_36330</name>
</gene>
<sequence>MKSLVYSELEELCSVFRDALASHLSDLNANSQSCGHAILIGEDIHQLNAIAVTNTEDDITALDDPSFADQYRYMPDEWQHWHQKAFSGFNDALDAVYGLFRERHPEREDDYSYSKEEQAYIIDVCCMYLGAAMDCAKEGEYGNISYRCIWISDCNYPIIAESIRRLNDPSVAKNALKLFGE</sequence>
<dbReference type="Proteomes" id="UP000315471">
    <property type="component" value="Unassembled WGS sequence"/>
</dbReference>
<proteinExistence type="predicted"/>
<evidence type="ECO:0000313" key="2">
    <source>
        <dbReference type="Proteomes" id="UP000315471"/>
    </source>
</evidence>
<keyword evidence="2" id="KW-1185">Reference proteome</keyword>
<evidence type="ECO:0000313" key="1">
    <source>
        <dbReference type="EMBL" id="TWU40286.1"/>
    </source>
</evidence>
<dbReference type="OrthoDB" id="515058at2"/>
<dbReference type="AlphaFoldDB" id="A0A5C6DYY7"/>
<reference evidence="1 2" key="1">
    <citation type="submission" date="2019-02" db="EMBL/GenBank/DDBJ databases">
        <title>Deep-cultivation of Planctomycetes and their phenomic and genomic characterization uncovers novel biology.</title>
        <authorList>
            <person name="Wiegand S."/>
            <person name="Jogler M."/>
            <person name="Boedeker C."/>
            <person name="Pinto D."/>
            <person name="Vollmers J."/>
            <person name="Rivas-Marin E."/>
            <person name="Kohn T."/>
            <person name="Peeters S.H."/>
            <person name="Heuer A."/>
            <person name="Rast P."/>
            <person name="Oberbeckmann S."/>
            <person name="Bunk B."/>
            <person name="Jeske O."/>
            <person name="Meyerdierks A."/>
            <person name="Storesund J.E."/>
            <person name="Kallscheuer N."/>
            <person name="Luecker S."/>
            <person name="Lage O.M."/>
            <person name="Pohl T."/>
            <person name="Merkel B.J."/>
            <person name="Hornburger P."/>
            <person name="Mueller R.-W."/>
            <person name="Bruemmer F."/>
            <person name="Labrenz M."/>
            <person name="Spormann A.M."/>
            <person name="Op Den Camp H."/>
            <person name="Overmann J."/>
            <person name="Amann R."/>
            <person name="Jetten M.S.M."/>
            <person name="Mascher T."/>
            <person name="Medema M.H."/>
            <person name="Devos D.P."/>
            <person name="Kaster A.-K."/>
            <person name="Ovreas L."/>
            <person name="Rohde M."/>
            <person name="Galperin M.Y."/>
            <person name="Jogler C."/>
        </authorList>
    </citation>
    <scope>NUCLEOTIDE SEQUENCE [LARGE SCALE GENOMIC DNA]</scope>
    <source>
        <strain evidence="1 2">Q31b</strain>
    </source>
</reference>
<protein>
    <recommendedName>
        <fullName evidence="3">DUF4303 domain-containing protein</fullName>
    </recommendedName>
</protein>
<dbReference type="EMBL" id="SJPY01000005">
    <property type="protein sequence ID" value="TWU40286.1"/>
    <property type="molecule type" value="Genomic_DNA"/>
</dbReference>
<dbReference type="InterPro" id="IPR025409">
    <property type="entry name" value="DUF4303"/>
</dbReference>
<comment type="caution">
    <text evidence="1">The sequence shown here is derived from an EMBL/GenBank/DDBJ whole genome shotgun (WGS) entry which is preliminary data.</text>
</comment>
<dbReference type="RefSeq" id="WP_146600872.1">
    <property type="nucleotide sequence ID" value="NZ_SJPY01000005.1"/>
</dbReference>
<accession>A0A5C6DYY7</accession>
<organism evidence="1 2">
    <name type="scientific">Novipirellula aureliae</name>
    <dbReference type="NCBI Taxonomy" id="2527966"/>
    <lineage>
        <taxon>Bacteria</taxon>
        <taxon>Pseudomonadati</taxon>
        <taxon>Planctomycetota</taxon>
        <taxon>Planctomycetia</taxon>
        <taxon>Pirellulales</taxon>
        <taxon>Pirellulaceae</taxon>
        <taxon>Novipirellula</taxon>
    </lineage>
</organism>
<name>A0A5C6DYY7_9BACT</name>
<evidence type="ECO:0008006" key="3">
    <source>
        <dbReference type="Google" id="ProtNLM"/>
    </source>
</evidence>
<dbReference type="Pfam" id="PF14136">
    <property type="entry name" value="DUF4303"/>
    <property type="match status" value="1"/>
</dbReference>